<comment type="similarity">
    <text evidence="2">Belongs to the HEXIM family.</text>
</comment>
<proteinExistence type="inferred from homology"/>
<evidence type="ECO:0000256" key="2">
    <source>
        <dbReference type="ARBA" id="ARBA00008409"/>
    </source>
</evidence>
<evidence type="ECO:0000256" key="5">
    <source>
        <dbReference type="ARBA" id="ARBA00023054"/>
    </source>
</evidence>
<dbReference type="Proteomes" id="UP001187531">
    <property type="component" value="Unassembled WGS sequence"/>
</dbReference>
<evidence type="ECO:0000256" key="8">
    <source>
        <dbReference type="SAM" id="Coils"/>
    </source>
</evidence>
<gene>
    <name evidence="10" type="ORF">QYM36_001015</name>
</gene>
<comment type="caution">
    <text evidence="10">The sequence shown here is derived from an EMBL/GenBank/DDBJ whole genome shotgun (WGS) entry which is preliminary data.</text>
</comment>
<protein>
    <submittedName>
        <fullName evidence="10">Uncharacterized protein</fullName>
    </submittedName>
</protein>
<evidence type="ECO:0000256" key="1">
    <source>
        <dbReference type="ARBA" id="ARBA00004123"/>
    </source>
</evidence>
<evidence type="ECO:0000256" key="4">
    <source>
        <dbReference type="ARBA" id="ARBA00023015"/>
    </source>
</evidence>
<evidence type="ECO:0000256" key="7">
    <source>
        <dbReference type="ARBA" id="ARBA00023242"/>
    </source>
</evidence>
<accession>A0AA88IM98</accession>
<comment type="subcellular location">
    <subcellularLocation>
        <location evidence="1">Nucleus</location>
    </subcellularLocation>
</comment>
<dbReference type="GO" id="GO:0005654">
    <property type="term" value="C:nucleoplasm"/>
    <property type="evidence" value="ECO:0007669"/>
    <property type="project" value="TreeGrafter"/>
</dbReference>
<organism evidence="10 11">
    <name type="scientific">Artemia franciscana</name>
    <name type="common">Brine shrimp</name>
    <name type="synonym">Artemia sanfranciscana</name>
    <dbReference type="NCBI Taxonomy" id="6661"/>
    <lineage>
        <taxon>Eukaryota</taxon>
        <taxon>Metazoa</taxon>
        <taxon>Ecdysozoa</taxon>
        <taxon>Arthropoda</taxon>
        <taxon>Crustacea</taxon>
        <taxon>Branchiopoda</taxon>
        <taxon>Anostraca</taxon>
        <taxon>Artemiidae</taxon>
        <taxon>Artemia</taxon>
    </lineage>
</organism>
<dbReference type="InterPro" id="IPR024872">
    <property type="entry name" value="HEXIM"/>
</dbReference>
<keyword evidence="4" id="KW-0805">Transcription regulation</keyword>
<sequence>MDTGEKQEIVEEKEEKMPQESTKENIPDIENGQPLLSSLVTEGSLAATLMDSKNGLDTNIHQTDLKSETKDEEEVADEICDTTESEFLCDETEGTFSEDNIEDYGYEADMPSLRPKDVPKAPRNFTQFIMDEHDDCDMFIDFNKMNELPRDYSVSSSVRDQEFFDQDFQNVYQNERESRALQLPRETLIERILEMREKVKVLQDQLTEREEHDPRTVLTKLHATLVALQEENKNLRNRLGPCKIHQKL</sequence>
<dbReference type="PANTHER" id="PTHR13469:SF9">
    <property type="entry name" value="HEXAMETHYLENE BIS-ACETAMIDE-INDUCIBLE PROTEIN"/>
    <property type="match status" value="1"/>
</dbReference>
<feature type="compositionally biased region" description="Basic and acidic residues" evidence="9">
    <location>
        <begin position="1"/>
        <end position="26"/>
    </location>
</feature>
<evidence type="ECO:0000256" key="3">
    <source>
        <dbReference type="ARBA" id="ARBA00022491"/>
    </source>
</evidence>
<dbReference type="GO" id="GO:0005737">
    <property type="term" value="C:cytoplasm"/>
    <property type="evidence" value="ECO:0007669"/>
    <property type="project" value="InterPro"/>
</dbReference>
<dbReference type="EMBL" id="JAVRJZ010000003">
    <property type="protein sequence ID" value="KAK2724357.1"/>
    <property type="molecule type" value="Genomic_DNA"/>
</dbReference>
<feature type="region of interest" description="Disordered" evidence="9">
    <location>
        <begin position="1"/>
        <end position="32"/>
    </location>
</feature>
<evidence type="ECO:0000313" key="10">
    <source>
        <dbReference type="EMBL" id="KAK2724357.1"/>
    </source>
</evidence>
<reference evidence="10" key="1">
    <citation type="submission" date="2023-07" db="EMBL/GenBank/DDBJ databases">
        <title>Chromosome-level genome assembly of Artemia franciscana.</title>
        <authorList>
            <person name="Jo E."/>
        </authorList>
    </citation>
    <scope>NUCLEOTIDE SEQUENCE</scope>
    <source>
        <tissue evidence="10">Whole body</tissue>
    </source>
</reference>
<dbReference type="GO" id="GO:0000122">
    <property type="term" value="P:negative regulation of transcription by RNA polymerase II"/>
    <property type="evidence" value="ECO:0007669"/>
    <property type="project" value="InterPro"/>
</dbReference>
<dbReference type="Gene3D" id="6.10.250.2910">
    <property type="match status" value="1"/>
</dbReference>
<keyword evidence="7" id="KW-0539">Nucleus</keyword>
<name>A0AA88IM98_ARTSF</name>
<feature type="coiled-coil region" evidence="8">
    <location>
        <begin position="185"/>
        <end position="238"/>
    </location>
</feature>
<keyword evidence="5 8" id="KW-0175">Coiled coil</keyword>
<keyword evidence="6" id="KW-0804">Transcription</keyword>
<dbReference type="GO" id="GO:0097322">
    <property type="term" value="F:7SK snRNA binding"/>
    <property type="evidence" value="ECO:0007669"/>
    <property type="project" value="TreeGrafter"/>
</dbReference>
<evidence type="ECO:0000256" key="6">
    <source>
        <dbReference type="ARBA" id="ARBA00023163"/>
    </source>
</evidence>
<evidence type="ECO:0000256" key="9">
    <source>
        <dbReference type="SAM" id="MobiDB-lite"/>
    </source>
</evidence>
<dbReference type="GO" id="GO:0004861">
    <property type="term" value="F:cyclin-dependent protein serine/threonine kinase inhibitor activity"/>
    <property type="evidence" value="ECO:0007669"/>
    <property type="project" value="InterPro"/>
</dbReference>
<evidence type="ECO:0000313" key="11">
    <source>
        <dbReference type="Proteomes" id="UP001187531"/>
    </source>
</evidence>
<dbReference type="AlphaFoldDB" id="A0AA88IM98"/>
<keyword evidence="11" id="KW-1185">Reference proteome</keyword>
<keyword evidence="3" id="KW-0678">Repressor</keyword>
<dbReference type="PANTHER" id="PTHR13469">
    <property type="entry name" value="HEXAMETHYLENE BISACETAMIDE INDUCIBLE 1"/>
    <property type="match status" value="1"/>
</dbReference>